<dbReference type="RefSeq" id="WP_043523442.1">
    <property type="nucleotide sequence ID" value="NZ_BAABKU010000013.1"/>
</dbReference>
<sequence>MDEVVVRRTDIDALAAIADRGELPAADLMHALVTAIRTAFGRDDVAGVSVEVEAVAEEFDAAYRAKGRRQVNVTVLKIGR</sequence>
<gene>
    <name evidence="1" type="ORF">MB27_07530</name>
</gene>
<comment type="caution">
    <text evidence="1">The sequence shown here is derived from an EMBL/GenBank/DDBJ whole genome shotgun (WGS) entry which is preliminary data.</text>
</comment>
<proteinExistence type="predicted"/>
<dbReference type="Proteomes" id="UP000054537">
    <property type="component" value="Unassembled WGS sequence"/>
</dbReference>
<evidence type="ECO:0000313" key="1">
    <source>
        <dbReference type="EMBL" id="KHD77967.1"/>
    </source>
</evidence>
<evidence type="ECO:0000313" key="2">
    <source>
        <dbReference type="Proteomes" id="UP000054537"/>
    </source>
</evidence>
<reference evidence="1 2" key="1">
    <citation type="submission" date="2014-10" db="EMBL/GenBank/DDBJ databases">
        <title>Draft genome sequence of Actinoplanes utahensis NRRL 12052.</title>
        <authorList>
            <person name="Velasco-Bucheli B."/>
            <person name="del Cerro C."/>
            <person name="Hormigo D."/>
            <person name="Garcia J.L."/>
            <person name="Acebal C."/>
            <person name="Arroyo M."/>
            <person name="de la Mata I."/>
        </authorList>
    </citation>
    <scope>NUCLEOTIDE SEQUENCE [LARGE SCALE GENOMIC DNA]</scope>
    <source>
        <strain evidence="1 2">NRRL 12052</strain>
    </source>
</reference>
<accession>A0A0A6XD08</accession>
<name>A0A0A6XD08_ACTUT</name>
<dbReference type="EMBL" id="JRTT01000007">
    <property type="protein sequence ID" value="KHD77967.1"/>
    <property type="molecule type" value="Genomic_DNA"/>
</dbReference>
<protein>
    <submittedName>
        <fullName evidence="1">Uncharacterized protein</fullName>
    </submittedName>
</protein>
<dbReference type="AlphaFoldDB" id="A0A0A6XD08"/>
<keyword evidence="2" id="KW-1185">Reference proteome</keyword>
<organism evidence="1 2">
    <name type="scientific">Actinoplanes utahensis</name>
    <dbReference type="NCBI Taxonomy" id="1869"/>
    <lineage>
        <taxon>Bacteria</taxon>
        <taxon>Bacillati</taxon>
        <taxon>Actinomycetota</taxon>
        <taxon>Actinomycetes</taxon>
        <taxon>Micromonosporales</taxon>
        <taxon>Micromonosporaceae</taxon>
        <taxon>Actinoplanes</taxon>
    </lineage>
</organism>
<dbReference type="STRING" id="1869.MB27_07530"/>